<dbReference type="EMBL" id="JBHUJD010000002">
    <property type="protein sequence ID" value="MFD2309314.1"/>
    <property type="molecule type" value="Genomic_DNA"/>
</dbReference>
<dbReference type="InterPro" id="IPR003777">
    <property type="entry name" value="XdhC_CoxI"/>
</dbReference>
<dbReference type="PANTHER" id="PTHR30388">
    <property type="entry name" value="ALDEHYDE OXIDOREDUCTASE MOLYBDENUM COFACTOR ASSEMBLY PROTEIN"/>
    <property type="match status" value="1"/>
</dbReference>
<gene>
    <name evidence="4" type="ORF">ACFSKX_02705</name>
</gene>
<evidence type="ECO:0000259" key="2">
    <source>
        <dbReference type="Pfam" id="PF02625"/>
    </source>
</evidence>
<protein>
    <submittedName>
        <fullName evidence="4">XdhC family protein</fullName>
    </submittedName>
</protein>
<evidence type="ECO:0000313" key="4">
    <source>
        <dbReference type="EMBL" id="MFD2309314.1"/>
    </source>
</evidence>
<dbReference type="Proteomes" id="UP001597425">
    <property type="component" value="Unassembled WGS sequence"/>
</dbReference>
<accession>A0ABW5ED62</accession>
<dbReference type="PANTHER" id="PTHR30388:SF4">
    <property type="entry name" value="MOLYBDENUM COFACTOR INSERTION CHAPERONE PAOD"/>
    <property type="match status" value="1"/>
</dbReference>
<evidence type="ECO:0000313" key="5">
    <source>
        <dbReference type="Proteomes" id="UP001597425"/>
    </source>
</evidence>
<dbReference type="Gene3D" id="3.40.50.720">
    <property type="entry name" value="NAD(P)-binding Rossmann-like Domain"/>
    <property type="match status" value="1"/>
</dbReference>
<feature type="domain" description="XdhC- CoxI" evidence="2">
    <location>
        <begin position="17"/>
        <end position="81"/>
    </location>
</feature>
<comment type="caution">
    <text evidence="4">The sequence shown here is derived from an EMBL/GenBank/DDBJ whole genome shotgun (WGS) entry which is preliminary data.</text>
</comment>
<proteinExistence type="predicted"/>
<dbReference type="InterPro" id="IPR027051">
    <property type="entry name" value="XdhC_Rossmann_dom"/>
</dbReference>
<feature type="region of interest" description="Disordered" evidence="1">
    <location>
        <begin position="329"/>
        <end position="349"/>
    </location>
</feature>
<organism evidence="4 5">
    <name type="scientific">Microbulbifer halophilus</name>
    <dbReference type="NCBI Taxonomy" id="453963"/>
    <lineage>
        <taxon>Bacteria</taxon>
        <taxon>Pseudomonadati</taxon>
        <taxon>Pseudomonadota</taxon>
        <taxon>Gammaproteobacteria</taxon>
        <taxon>Cellvibrionales</taxon>
        <taxon>Microbulbiferaceae</taxon>
        <taxon>Microbulbifer</taxon>
    </lineage>
</organism>
<evidence type="ECO:0000259" key="3">
    <source>
        <dbReference type="Pfam" id="PF13478"/>
    </source>
</evidence>
<dbReference type="Pfam" id="PF13478">
    <property type="entry name" value="XdhC_C"/>
    <property type="match status" value="1"/>
</dbReference>
<keyword evidence="5" id="KW-1185">Reference proteome</keyword>
<feature type="compositionally biased region" description="Basic and acidic residues" evidence="1">
    <location>
        <begin position="339"/>
        <end position="349"/>
    </location>
</feature>
<dbReference type="RefSeq" id="WP_265720656.1">
    <property type="nucleotide sequence ID" value="NZ_JAPIVK010000004.1"/>
</dbReference>
<sequence>MANQLHTLLDLWHEQKNARNWVLGTIYKTIGPCYRKAGAIMLFDDMGRHYGLLSGGCLEADIQRHAQRVMNSGEPKTLCYDGSDEDDFAFQLGIGCGGTVHILLQPLNADNDFLQLEQLRAQLRDRRHCHYLQKIPAAGESAAEISTAEAPDRPARAQLIERTDGQWLQTPIAPVPHILLMGAGADAQPMAQLFRTQGWQVSLCDPRPANGRAAYFPDCTGYRCHPDDLSTQLDLRQVDAAVVMNHNLELDAAALRALYLQPLEYLGLLGPVSRRDRVLEQAGLTLEQLNASLATPLRAPVGLNLGGEVPESIALSTCAELHAALHGADAGSLSPADTMKSDKKTAVQA</sequence>
<feature type="domain" description="XdhC Rossmann" evidence="3">
    <location>
        <begin position="179"/>
        <end position="321"/>
    </location>
</feature>
<reference evidence="5" key="1">
    <citation type="journal article" date="2019" name="Int. J. Syst. Evol. Microbiol.">
        <title>The Global Catalogue of Microorganisms (GCM) 10K type strain sequencing project: providing services to taxonomists for standard genome sequencing and annotation.</title>
        <authorList>
            <consortium name="The Broad Institute Genomics Platform"/>
            <consortium name="The Broad Institute Genome Sequencing Center for Infectious Disease"/>
            <person name="Wu L."/>
            <person name="Ma J."/>
        </authorList>
    </citation>
    <scope>NUCLEOTIDE SEQUENCE [LARGE SCALE GENOMIC DNA]</scope>
    <source>
        <strain evidence="5">KCTC 12848</strain>
    </source>
</reference>
<dbReference type="Pfam" id="PF02625">
    <property type="entry name" value="XdhC_CoxI"/>
    <property type="match status" value="1"/>
</dbReference>
<evidence type="ECO:0000256" key="1">
    <source>
        <dbReference type="SAM" id="MobiDB-lite"/>
    </source>
</evidence>
<dbReference type="InterPro" id="IPR052698">
    <property type="entry name" value="MoCofactor_Util/Proc"/>
</dbReference>
<name>A0ABW5ED62_9GAMM</name>